<dbReference type="EMBL" id="MUJZ01044221">
    <property type="protein sequence ID" value="OTF74992.1"/>
    <property type="molecule type" value="Genomic_DNA"/>
</dbReference>
<keyword evidence="2" id="KW-1185">Reference proteome</keyword>
<organism evidence="1 2">
    <name type="scientific">Euroglyphus maynei</name>
    <name type="common">Mayne's house dust mite</name>
    <dbReference type="NCBI Taxonomy" id="6958"/>
    <lineage>
        <taxon>Eukaryota</taxon>
        <taxon>Metazoa</taxon>
        <taxon>Ecdysozoa</taxon>
        <taxon>Arthropoda</taxon>
        <taxon>Chelicerata</taxon>
        <taxon>Arachnida</taxon>
        <taxon>Acari</taxon>
        <taxon>Acariformes</taxon>
        <taxon>Sarcoptiformes</taxon>
        <taxon>Astigmata</taxon>
        <taxon>Psoroptidia</taxon>
        <taxon>Analgoidea</taxon>
        <taxon>Pyroglyphidae</taxon>
        <taxon>Pyroglyphinae</taxon>
        <taxon>Euroglyphus</taxon>
    </lineage>
</organism>
<gene>
    <name evidence="1" type="ORF">BLA29_000667</name>
</gene>
<evidence type="ECO:0000313" key="2">
    <source>
        <dbReference type="Proteomes" id="UP000194236"/>
    </source>
</evidence>
<proteinExistence type="predicted"/>
<dbReference type="Proteomes" id="UP000194236">
    <property type="component" value="Unassembled WGS sequence"/>
</dbReference>
<comment type="caution">
    <text evidence="1">The sequence shown here is derived from an EMBL/GenBank/DDBJ whole genome shotgun (WGS) entry which is preliminary data.</text>
</comment>
<protein>
    <submittedName>
        <fullName evidence="1">Uncharacterized protein</fullName>
    </submittedName>
</protein>
<name>A0A1Y3B2F5_EURMA</name>
<dbReference type="AlphaFoldDB" id="A0A1Y3B2F5"/>
<evidence type="ECO:0000313" key="1">
    <source>
        <dbReference type="EMBL" id="OTF74992.1"/>
    </source>
</evidence>
<sequence>MDESFNKDKEESIYRFRWKYFQLQLCDQIKSLCNNNKIKKSTDFVLKLRWKVLHSLYLDCNVEWREKKENGGKPIQIVDNDFGHCDHFEQIIRPMSNR</sequence>
<accession>A0A1Y3B2F5</accession>
<reference evidence="1 2" key="1">
    <citation type="submission" date="2017-03" db="EMBL/GenBank/DDBJ databases">
        <title>Genome Survey of Euroglyphus maynei.</title>
        <authorList>
            <person name="Arlian L.G."/>
            <person name="Morgan M.S."/>
            <person name="Rider S.D."/>
        </authorList>
    </citation>
    <scope>NUCLEOTIDE SEQUENCE [LARGE SCALE GENOMIC DNA]</scope>
    <source>
        <strain evidence="1">Arlian Lab</strain>
        <tissue evidence="1">Whole body</tissue>
    </source>
</reference>